<protein>
    <recommendedName>
        <fullName evidence="9">(4-O-methyl)-D-glucuronate--lignin esterase</fullName>
        <ecNumber evidence="9">3.1.1.117</ecNumber>
    </recommendedName>
</protein>
<keyword evidence="5 10" id="KW-0732">Signal</keyword>
<keyword evidence="3" id="KW-0719">Serine esterase</keyword>
<reference evidence="12" key="1">
    <citation type="journal article" date="2018" name="Genome Biol. Evol.">
        <title>Genomics and development of Lentinus tigrinus, a white-rot wood-decaying mushroom with dimorphic fruiting bodies.</title>
        <authorList>
            <person name="Wu B."/>
            <person name="Xu Z."/>
            <person name="Knudson A."/>
            <person name="Carlson A."/>
            <person name="Chen N."/>
            <person name="Kovaka S."/>
            <person name="LaButti K."/>
            <person name="Lipzen A."/>
            <person name="Pennachio C."/>
            <person name="Riley R."/>
            <person name="Schakwitz W."/>
            <person name="Umezawa K."/>
            <person name="Ohm R.A."/>
            <person name="Grigoriev I.V."/>
            <person name="Nagy L.G."/>
            <person name="Gibbons J."/>
            <person name="Hibbett D."/>
        </authorList>
    </citation>
    <scope>NUCLEOTIDE SEQUENCE [LARGE SCALE GENOMIC DNA]</scope>
    <source>
        <strain evidence="12">ALCF2SS1-6</strain>
    </source>
</reference>
<evidence type="ECO:0000256" key="3">
    <source>
        <dbReference type="ARBA" id="ARBA00022487"/>
    </source>
</evidence>
<evidence type="ECO:0000256" key="7">
    <source>
        <dbReference type="ARBA" id="ARBA00023185"/>
    </source>
</evidence>
<organism evidence="12 13">
    <name type="scientific">Lentinus tigrinus ALCF2SS1-6</name>
    <dbReference type="NCBI Taxonomy" id="1328759"/>
    <lineage>
        <taxon>Eukaryota</taxon>
        <taxon>Fungi</taxon>
        <taxon>Dikarya</taxon>
        <taxon>Basidiomycota</taxon>
        <taxon>Agaricomycotina</taxon>
        <taxon>Agaricomycetes</taxon>
        <taxon>Polyporales</taxon>
        <taxon>Polyporaceae</taxon>
        <taxon>Lentinus</taxon>
    </lineage>
</organism>
<evidence type="ECO:0000256" key="8">
    <source>
        <dbReference type="ARBA" id="ARBA00024511"/>
    </source>
</evidence>
<evidence type="ECO:0000259" key="11">
    <source>
        <dbReference type="Pfam" id="PF22244"/>
    </source>
</evidence>
<dbReference type="Pfam" id="PF22244">
    <property type="entry name" value="GCE_fung"/>
    <property type="match status" value="1"/>
</dbReference>
<evidence type="ECO:0000256" key="10">
    <source>
        <dbReference type="SAM" id="SignalP"/>
    </source>
</evidence>
<comment type="similarity">
    <text evidence="2">Belongs to the carbohydrate esterase 15 (CE15) family.</text>
</comment>
<comment type="subcellular location">
    <subcellularLocation>
        <location evidence="1">Secreted</location>
    </subcellularLocation>
</comment>
<evidence type="ECO:0000313" key="12">
    <source>
        <dbReference type="EMBL" id="RPD67419.1"/>
    </source>
</evidence>
<dbReference type="EMBL" id="ML122250">
    <property type="protein sequence ID" value="RPD67419.1"/>
    <property type="molecule type" value="Genomic_DNA"/>
</dbReference>
<evidence type="ECO:0000256" key="2">
    <source>
        <dbReference type="ARBA" id="ARBA00010092"/>
    </source>
</evidence>
<accession>A0A5C2SX88</accession>
<dbReference type="OrthoDB" id="3781271at2759"/>
<dbReference type="Gene3D" id="3.40.50.1820">
    <property type="entry name" value="alpha/beta hydrolase"/>
    <property type="match status" value="1"/>
</dbReference>
<keyword evidence="4" id="KW-0964">Secreted</keyword>
<comment type="catalytic activity">
    <reaction evidence="8">
        <text>a 4-O-methyl-alpha-D-glucuronosyl ester derivative + H2O = 4-O-methyl-alpha-D-glucuronate derivative + an alcohol + H(+)</text>
        <dbReference type="Rhea" id="RHEA:67452"/>
        <dbReference type="ChEBI" id="CHEBI:15377"/>
        <dbReference type="ChEBI" id="CHEBI:15378"/>
        <dbReference type="ChEBI" id="CHEBI:30879"/>
        <dbReference type="ChEBI" id="CHEBI:171667"/>
        <dbReference type="ChEBI" id="CHEBI:171668"/>
        <dbReference type="EC" id="3.1.1.117"/>
    </reaction>
    <physiologicalReaction direction="left-to-right" evidence="8">
        <dbReference type="Rhea" id="RHEA:67453"/>
    </physiologicalReaction>
</comment>
<proteinExistence type="inferred from homology"/>
<dbReference type="GO" id="GO:0052689">
    <property type="term" value="F:carboxylic ester hydrolase activity"/>
    <property type="evidence" value="ECO:0007669"/>
    <property type="project" value="UniProtKB-KW"/>
</dbReference>
<evidence type="ECO:0000256" key="4">
    <source>
        <dbReference type="ARBA" id="ARBA00022525"/>
    </source>
</evidence>
<evidence type="ECO:0000256" key="9">
    <source>
        <dbReference type="ARBA" id="ARBA00026105"/>
    </source>
</evidence>
<keyword evidence="7" id="KW-0439">Lignin degradation</keyword>
<evidence type="ECO:0000256" key="6">
    <source>
        <dbReference type="ARBA" id="ARBA00022801"/>
    </source>
</evidence>
<dbReference type="AlphaFoldDB" id="A0A5C2SX88"/>
<dbReference type="GO" id="GO:0005576">
    <property type="term" value="C:extracellular region"/>
    <property type="evidence" value="ECO:0007669"/>
    <property type="project" value="UniProtKB-SubCell"/>
</dbReference>
<feature type="domain" description="4-O-methyl-glucuronoyl methylesterase-like" evidence="11">
    <location>
        <begin position="101"/>
        <end position="346"/>
    </location>
</feature>
<dbReference type="GO" id="GO:0046274">
    <property type="term" value="P:lignin catabolic process"/>
    <property type="evidence" value="ECO:0007669"/>
    <property type="project" value="UniProtKB-KW"/>
</dbReference>
<dbReference type="InterPro" id="IPR054579">
    <property type="entry name" value="GCE-like_dom"/>
</dbReference>
<keyword evidence="6" id="KW-0378">Hydrolase</keyword>
<evidence type="ECO:0000256" key="1">
    <source>
        <dbReference type="ARBA" id="ARBA00004613"/>
    </source>
</evidence>
<gene>
    <name evidence="12" type="ORF">L227DRAFT_23977</name>
</gene>
<dbReference type="SUPFAM" id="SSF53474">
    <property type="entry name" value="alpha/beta-Hydrolases"/>
    <property type="match status" value="1"/>
</dbReference>
<evidence type="ECO:0000313" key="13">
    <source>
        <dbReference type="Proteomes" id="UP000313359"/>
    </source>
</evidence>
<name>A0A5C2SX88_9APHY</name>
<dbReference type="Proteomes" id="UP000313359">
    <property type="component" value="Unassembled WGS sequence"/>
</dbReference>
<keyword evidence="13" id="KW-1185">Reference proteome</keyword>
<feature type="signal peptide" evidence="10">
    <location>
        <begin position="1"/>
        <end position="19"/>
    </location>
</feature>
<dbReference type="EC" id="3.1.1.117" evidence="9"/>
<dbReference type="STRING" id="1328759.A0A5C2SX88"/>
<dbReference type="InterPro" id="IPR029058">
    <property type="entry name" value="AB_hydrolase_fold"/>
</dbReference>
<evidence type="ECO:0000256" key="5">
    <source>
        <dbReference type="ARBA" id="ARBA00022729"/>
    </source>
</evidence>
<sequence>MFLCLLSLLCLAHLWMVSAATSSSCAPSLADLPQPSDLPIINTLPDPFTFRLSNRRVQSRADWECRREELMVLVQQYLYGFYPDHSREQVHARREGNNLTITVAVAEKTATFNANVLFPPEAVGDYRSRASGTHGVPVVITTGPTDLVPANTTSFLESGVAVAQFDVNTVANDSYTRIGAFWDLYGDRDIGVMTAWAWAEHRILDAIEQIVPEIDTSRVGVIGCSRYGKTALAAAIFDQRITLALPLSSGAEGIGPWRYYYESEGAAEKIENITTNYGYWSDTELWKFDNVTGNSTRVPFDAHELVGLVAPRAILWDEGQEDWWTNPEGSISVVFGAAKVIFDWLGVGENVGIHVRHPPDDLHCGESAYPAIQPFVRKVFFGTPTSVNFSDISPFPPHPEAYPWAAHLPKP</sequence>
<feature type="chain" id="PRO_5022820432" description="(4-O-methyl)-D-glucuronate--lignin esterase" evidence="10">
    <location>
        <begin position="20"/>
        <end position="411"/>
    </location>
</feature>